<evidence type="ECO:0000313" key="2">
    <source>
        <dbReference type="Proteomes" id="UP000299102"/>
    </source>
</evidence>
<organism evidence="1 2">
    <name type="scientific">Eumeta variegata</name>
    <name type="common">Bagworm moth</name>
    <name type="synonym">Eumeta japonica</name>
    <dbReference type="NCBI Taxonomy" id="151549"/>
    <lineage>
        <taxon>Eukaryota</taxon>
        <taxon>Metazoa</taxon>
        <taxon>Ecdysozoa</taxon>
        <taxon>Arthropoda</taxon>
        <taxon>Hexapoda</taxon>
        <taxon>Insecta</taxon>
        <taxon>Pterygota</taxon>
        <taxon>Neoptera</taxon>
        <taxon>Endopterygota</taxon>
        <taxon>Lepidoptera</taxon>
        <taxon>Glossata</taxon>
        <taxon>Ditrysia</taxon>
        <taxon>Tineoidea</taxon>
        <taxon>Psychidae</taxon>
        <taxon>Oiketicinae</taxon>
        <taxon>Eumeta</taxon>
    </lineage>
</organism>
<sequence>MENKAYRRRCTQTSKPDGGPRNVYFDGDAFPVDHETRDMYKTSSRPGSGCVGVECILVPVSFLSHFFSGASSSFQDIQRLVIGLSNTQRDRAVSPLRRGSRTLFVNATPRSSNNNSNVMRQWVTQRILLDAESERAPQSTNIHRWRSRS</sequence>
<name>A0A4C1W3J1_EUMVA</name>
<dbReference type="AlphaFoldDB" id="A0A4C1W3J1"/>
<protein>
    <submittedName>
        <fullName evidence="1">Uncharacterized protein</fullName>
    </submittedName>
</protein>
<dbReference type="EMBL" id="BGZK01000476">
    <property type="protein sequence ID" value="GBP46076.1"/>
    <property type="molecule type" value="Genomic_DNA"/>
</dbReference>
<evidence type="ECO:0000313" key="1">
    <source>
        <dbReference type="EMBL" id="GBP46076.1"/>
    </source>
</evidence>
<reference evidence="1 2" key="1">
    <citation type="journal article" date="2019" name="Commun. Biol.">
        <title>The bagworm genome reveals a unique fibroin gene that provides high tensile strength.</title>
        <authorList>
            <person name="Kono N."/>
            <person name="Nakamura H."/>
            <person name="Ohtoshi R."/>
            <person name="Tomita M."/>
            <person name="Numata K."/>
            <person name="Arakawa K."/>
        </authorList>
    </citation>
    <scope>NUCLEOTIDE SEQUENCE [LARGE SCALE GENOMIC DNA]</scope>
</reference>
<dbReference type="Proteomes" id="UP000299102">
    <property type="component" value="Unassembled WGS sequence"/>
</dbReference>
<comment type="caution">
    <text evidence="1">The sequence shown here is derived from an EMBL/GenBank/DDBJ whole genome shotgun (WGS) entry which is preliminary data.</text>
</comment>
<keyword evidence="2" id="KW-1185">Reference proteome</keyword>
<gene>
    <name evidence="1" type="ORF">EVAR_41429_1</name>
</gene>
<proteinExistence type="predicted"/>
<accession>A0A4C1W3J1</accession>